<feature type="region of interest" description="Disordered" evidence="1">
    <location>
        <begin position="59"/>
        <end position="125"/>
    </location>
</feature>
<feature type="region of interest" description="Disordered" evidence="1">
    <location>
        <begin position="1"/>
        <end position="33"/>
    </location>
</feature>
<dbReference type="AlphaFoldDB" id="A0A8H6KZY6"/>
<proteinExistence type="predicted"/>
<evidence type="ECO:0000313" key="2">
    <source>
        <dbReference type="EMBL" id="KAF6230398.1"/>
    </source>
</evidence>
<gene>
    <name evidence="2" type="ORF">HO133_004740</name>
</gene>
<feature type="compositionally biased region" description="Basic and acidic residues" evidence="1">
    <location>
        <begin position="69"/>
        <end position="84"/>
    </location>
</feature>
<dbReference type="Proteomes" id="UP000593566">
    <property type="component" value="Unassembled WGS sequence"/>
</dbReference>
<protein>
    <submittedName>
        <fullName evidence="2">Uncharacterized protein</fullName>
    </submittedName>
</protein>
<evidence type="ECO:0000256" key="1">
    <source>
        <dbReference type="SAM" id="MobiDB-lite"/>
    </source>
</evidence>
<sequence length="125" mass="14047">MPGILIMAPNEKQGASKGGPSKNFYAYREPGTSDSEYEKIKRNMLDYRNTMDRVLERHYAPPNCNAALQKEKTESLRKSKDVQESKSVMTPEAKQAKPLGKDRVDRDGRGKGAESGRERQSQGRS</sequence>
<organism evidence="2 3">
    <name type="scientific">Letharia lupina</name>
    <dbReference type="NCBI Taxonomy" id="560253"/>
    <lineage>
        <taxon>Eukaryota</taxon>
        <taxon>Fungi</taxon>
        <taxon>Dikarya</taxon>
        <taxon>Ascomycota</taxon>
        <taxon>Pezizomycotina</taxon>
        <taxon>Lecanoromycetes</taxon>
        <taxon>OSLEUM clade</taxon>
        <taxon>Lecanoromycetidae</taxon>
        <taxon>Lecanorales</taxon>
        <taxon>Lecanorineae</taxon>
        <taxon>Parmeliaceae</taxon>
        <taxon>Letharia</taxon>
    </lineage>
</organism>
<evidence type="ECO:0000313" key="3">
    <source>
        <dbReference type="Proteomes" id="UP000593566"/>
    </source>
</evidence>
<keyword evidence="3" id="KW-1185">Reference proteome</keyword>
<feature type="compositionally biased region" description="Basic and acidic residues" evidence="1">
    <location>
        <begin position="99"/>
        <end position="125"/>
    </location>
</feature>
<name>A0A8H6KZY6_9LECA</name>
<reference evidence="2 3" key="1">
    <citation type="journal article" date="2020" name="Genomics">
        <title>Complete, high-quality genomes from long-read metagenomic sequencing of two wolf lichen thalli reveals enigmatic genome architecture.</title>
        <authorList>
            <person name="McKenzie S.K."/>
            <person name="Walston R.F."/>
            <person name="Allen J.L."/>
        </authorList>
    </citation>
    <scope>NUCLEOTIDE SEQUENCE [LARGE SCALE GENOMIC DNA]</scope>
    <source>
        <strain evidence="2">WasteWater1</strain>
    </source>
</reference>
<dbReference type="RefSeq" id="XP_037157655.1">
    <property type="nucleotide sequence ID" value="XM_037295654.1"/>
</dbReference>
<dbReference type="EMBL" id="JACCJB010000002">
    <property type="protein sequence ID" value="KAF6230398.1"/>
    <property type="molecule type" value="Genomic_DNA"/>
</dbReference>
<dbReference type="GeneID" id="59333146"/>
<accession>A0A8H6KZY6</accession>
<comment type="caution">
    <text evidence="2">The sequence shown here is derived from an EMBL/GenBank/DDBJ whole genome shotgun (WGS) entry which is preliminary data.</text>
</comment>